<evidence type="ECO:0000313" key="3">
    <source>
        <dbReference type="EMBL" id="MBZ0160109.1"/>
    </source>
</evidence>
<feature type="coiled-coil region" evidence="1">
    <location>
        <begin position="458"/>
        <end position="485"/>
    </location>
</feature>
<comment type="caution">
    <text evidence="3">The sequence shown here is derived from an EMBL/GenBank/DDBJ whole genome shotgun (WGS) entry which is preliminary data.</text>
</comment>
<evidence type="ECO:0000256" key="1">
    <source>
        <dbReference type="SAM" id="Coils"/>
    </source>
</evidence>
<dbReference type="AlphaFoldDB" id="A0AAJ1ETE1"/>
<sequence>MTEHEAKELCLALMRADSEDEVIDLLKKAGYWDKQEDWRFYGDYENNYNAIGNQQSRPDAALVEKLVNSVDARLMNECLAHGMNPEDASAPRGIQEAVALFFDGESAGKTSLAGCIRDWTDSKRTDVARGIALTATGAKPGSGKPCFTIVDAGEGQTPEQMPYTLLSLNRSNKLRIPFVQGKFNMGGTGVLKFCGKHNLQLVISRRNPTILQHCNGAQQDDGKWSFTVVRREDPQGNRRSSVYTYLAPVMANANSDHKRVLLRFYANTLPIFPEGKQPYARSVEWGTLIKLYEYSATGFQSHILMKDGLLGRVDLLLPEIALPMRFHECRDYKGHGGSTETTLTGVRVRLEDDKQQNLEEGFPACAPMMVNSEEMLVSIYAFKKKRSEAYRKNEGIIFVVNGQTHGHLTQDFFSRKKVGLSYLADSILVSTDCTKLSGRAREDLFMNSRDRLSGGDLRQQIENSLEELLKQHQGLRELKERRRREEIESKLDDAKPLEDILDKLLKQSPALSNLFLQGLRASTPFKTVAVQAQEQEFRGRRFPTFFKFKGKDYGHILDRECPINMRCRLAFETDAENEYFSRAIDPGEFHLLLKRGEGESSVQNYVLNLQNGIATLSLSLPEDTTLGQSLRYSATMNDYSRTEPFINTFQVTVKEEQQARGNSSDRRKPPSKEEGEDRERSSGIKLPNIRLVEEKDWQDQSPPFDKYAAMRIINAGSNEDGEEESVSNVVYDFYINMDNLYLKTELKSTRAESALVRAQFKFGMVLMGLALLQRDIEDQRKQSGGEEQAEDENGNGVSIEKKVEEFCRAVAPVVIPMINSLGSLSVEDEPVLGASGEAT</sequence>
<evidence type="ECO:0000313" key="4">
    <source>
        <dbReference type="Proteomes" id="UP001197609"/>
    </source>
</evidence>
<feature type="region of interest" description="Disordered" evidence="2">
    <location>
        <begin position="655"/>
        <end position="683"/>
    </location>
</feature>
<accession>A0AAJ1ETE1</accession>
<protein>
    <submittedName>
        <fullName evidence="3">Uncharacterized protein</fullName>
    </submittedName>
</protein>
<dbReference type="EMBL" id="JAIOIU010000102">
    <property type="protein sequence ID" value="MBZ0160109.1"/>
    <property type="molecule type" value="Genomic_DNA"/>
</dbReference>
<proteinExistence type="predicted"/>
<gene>
    <name evidence="3" type="ORF">K8G79_08250</name>
</gene>
<keyword evidence="1" id="KW-0175">Coiled coil</keyword>
<evidence type="ECO:0000256" key="2">
    <source>
        <dbReference type="SAM" id="MobiDB-lite"/>
    </source>
</evidence>
<dbReference type="Proteomes" id="UP001197609">
    <property type="component" value="Unassembled WGS sequence"/>
</dbReference>
<name>A0AAJ1ETE1_9BACT</name>
<reference evidence="3 4" key="1">
    <citation type="journal article" date="2021" name="bioRxiv">
        <title>Unraveling nitrogen, sulfur and carbon metabolic pathways and microbial community transcriptional responses to substrate deprivation and toxicity stresses in a bioreactor mimicking anoxic brackish coastal sediment conditions.</title>
        <authorList>
            <person name="Martins P.D."/>
            <person name="Echeveste M.J."/>
            <person name="Arshad A."/>
            <person name="Kurth J."/>
            <person name="Ouboter H."/>
            <person name="Jetten M.S.M."/>
            <person name="Welte C.U."/>
        </authorList>
    </citation>
    <scope>NUCLEOTIDE SEQUENCE [LARGE SCALE GENOMIC DNA]</scope>
    <source>
        <strain evidence="3">MAG_38</strain>
    </source>
</reference>
<organism evidence="3 4">
    <name type="scientific">Candidatus Methylomirabilis tolerans</name>
    <dbReference type="NCBI Taxonomy" id="3123416"/>
    <lineage>
        <taxon>Bacteria</taxon>
        <taxon>Candidatus Methylomirabilota</taxon>
        <taxon>Candidatus Methylomirabilia</taxon>
        <taxon>Candidatus Methylomirabilales</taxon>
        <taxon>Candidatus Methylomirabilaceae</taxon>
        <taxon>Candidatus Methylomirabilis</taxon>
    </lineage>
</organism>
<feature type="compositionally biased region" description="Basic and acidic residues" evidence="2">
    <location>
        <begin position="655"/>
        <end position="682"/>
    </location>
</feature>